<feature type="region of interest" description="Disordered" evidence="1">
    <location>
        <begin position="187"/>
        <end position="207"/>
    </location>
</feature>
<organism evidence="2 3">
    <name type="scientific">Pristionchus pacificus</name>
    <name type="common">Parasitic nematode worm</name>
    <dbReference type="NCBI Taxonomy" id="54126"/>
    <lineage>
        <taxon>Eukaryota</taxon>
        <taxon>Metazoa</taxon>
        <taxon>Ecdysozoa</taxon>
        <taxon>Nematoda</taxon>
        <taxon>Chromadorea</taxon>
        <taxon>Rhabditida</taxon>
        <taxon>Rhabditina</taxon>
        <taxon>Diplogasteromorpha</taxon>
        <taxon>Diplogasteroidea</taxon>
        <taxon>Neodiplogasteridae</taxon>
        <taxon>Pristionchus</taxon>
    </lineage>
</organism>
<feature type="compositionally biased region" description="Polar residues" evidence="1">
    <location>
        <begin position="302"/>
        <end position="320"/>
    </location>
</feature>
<dbReference type="GO" id="GO:0006357">
    <property type="term" value="P:regulation of transcription by RNA polymerase II"/>
    <property type="evidence" value="ECO:0000318"/>
    <property type="project" value="GO_Central"/>
</dbReference>
<dbReference type="Gene3D" id="3.30.160.60">
    <property type="entry name" value="Classic Zinc Finger"/>
    <property type="match status" value="1"/>
</dbReference>
<dbReference type="Proteomes" id="UP000005239">
    <property type="component" value="Unassembled WGS sequence"/>
</dbReference>
<dbReference type="AlphaFoldDB" id="A0A2A6CTX5"/>
<sequence>FQVRGSTPLEIMEASMSIGSDIEQVPPLPSIQISRVNPVTHPISTTPLINSSPIVTNDEVAFTYMHERLPKILRPLYTGPLPKGILKRRHGDVNPIPDPPLDFEFPTERTRKIKSPRPIDSSEEETSPDTSSCDDETDGETIALRLDATPGGPAKRVKTEPRKNCANWQAPDPAQLKKFEAEYKRKKQESEYRWKELPDPSLRPNRSKSALSEALALAMRNANATRNYTSLNFNSIKPSSSTTPLKNTVTPSPVNATAQTTPTPSPLNVGASPILLKGTLTPTPLKAKPTTSTTQPTPTPSHLNIDTSSSPQKRTVTATSLKANPTSTTLQPIPTACPVKIVPSPSSLESTVTSAPLTTTTSKTLNPIFFTDPKALSSPSMNRDRKDSSPSTNSRSSSPHLAAEISGRDPFPIAREGIAYMNRSYDRRPGILVHSKKEPSKDDNSTHIRCNLCNKWFAKAGKNKIRYHVLDHCKVKAYQCRFCEYAHHELGKLKRHHKNVHESNKEVLCLNTELINAAHEVCMKRCFPNFDTGKLSIGRNINYPTSLDVLYKCRVCKKRVYSSLAAYHVVDKHIDVSIYPCRDASGCKYQTIHKRELLIHKQACHNDSSMEIYATRLDFTDSTKFTLKSFFPEMIDLDSADCEPEFKREAEIWKPEFTKACEKNGRVISINNVYDLVLHTKYHIGGGKQWKCPESGCFFTSHYMIEADKHCLNHHPNNVYEAINRWHELLPVMTSTYRICFPSISTQWPISTVTINHRAPIPPRHVAMVIKTADVE</sequence>
<dbReference type="EnsemblMetazoa" id="PPA05690.1">
    <property type="protein sequence ID" value="PPA05690.1"/>
    <property type="gene ID" value="WBGene00095244"/>
</dbReference>
<feature type="compositionally biased region" description="Acidic residues" evidence="1">
    <location>
        <begin position="121"/>
        <end position="139"/>
    </location>
</feature>
<proteinExistence type="predicted"/>
<name>A0A2A6CTX5_PRIPA</name>
<feature type="compositionally biased region" description="Basic and acidic residues" evidence="1">
    <location>
        <begin position="187"/>
        <end position="198"/>
    </location>
</feature>
<dbReference type="GO" id="GO:0000981">
    <property type="term" value="F:DNA-binding transcription factor activity, RNA polymerase II-specific"/>
    <property type="evidence" value="ECO:0000318"/>
    <property type="project" value="GO_Central"/>
</dbReference>
<reference evidence="2" key="2">
    <citation type="submission" date="2022-06" db="UniProtKB">
        <authorList>
            <consortium name="EnsemblMetazoa"/>
        </authorList>
    </citation>
    <scope>IDENTIFICATION</scope>
    <source>
        <strain evidence="2">PS312</strain>
    </source>
</reference>
<dbReference type="GO" id="GO:0000977">
    <property type="term" value="F:RNA polymerase II transcription regulatory region sequence-specific DNA binding"/>
    <property type="evidence" value="ECO:0000318"/>
    <property type="project" value="GO_Central"/>
</dbReference>
<feature type="region of interest" description="Disordered" evidence="1">
    <location>
        <begin position="369"/>
        <end position="407"/>
    </location>
</feature>
<feature type="region of interest" description="Disordered" evidence="1">
    <location>
        <begin position="88"/>
        <end position="172"/>
    </location>
</feature>
<dbReference type="PROSITE" id="PS50157">
    <property type="entry name" value="ZINC_FINGER_C2H2_2"/>
    <property type="match status" value="1"/>
</dbReference>
<gene>
    <name evidence="2" type="primary">WBGene00095244</name>
</gene>
<dbReference type="GO" id="GO:0005634">
    <property type="term" value="C:nucleus"/>
    <property type="evidence" value="ECO:0000318"/>
    <property type="project" value="GO_Central"/>
</dbReference>
<keyword evidence="3" id="KW-1185">Reference proteome</keyword>
<accession>A0A8R1Y5L4</accession>
<feature type="region of interest" description="Disordered" evidence="1">
    <location>
        <begin position="238"/>
        <end position="320"/>
    </location>
</feature>
<reference evidence="3" key="1">
    <citation type="journal article" date="2008" name="Nat. Genet.">
        <title>The Pristionchus pacificus genome provides a unique perspective on nematode lifestyle and parasitism.</title>
        <authorList>
            <person name="Dieterich C."/>
            <person name="Clifton S.W."/>
            <person name="Schuster L.N."/>
            <person name="Chinwalla A."/>
            <person name="Delehaunty K."/>
            <person name="Dinkelacker I."/>
            <person name="Fulton L."/>
            <person name="Fulton R."/>
            <person name="Godfrey J."/>
            <person name="Minx P."/>
            <person name="Mitreva M."/>
            <person name="Roeseler W."/>
            <person name="Tian H."/>
            <person name="Witte H."/>
            <person name="Yang S.P."/>
            <person name="Wilson R.K."/>
            <person name="Sommer R.J."/>
        </authorList>
    </citation>
    <scope>NUCLEOTIDE SEQUENCE [LARGE SCALE GENOMIC DNA]</scope>
    <source>
        <strain evidence="3">PS312</strain>
    </source>
</reference>
<evidence type="ECO:0000313" key="2">
    <source>
        <dbReference type="EnsemblMetazoa" id="PPA05690.1"/>
    </source>
</evidence>
<feature type="compositionally biased region" description="Low complexity" evidence="1">
    <location>
        <begin position="273"/>
        <end position="296"/>
    </location>
</feature>
<dbReference type="SMART" id="SM00355">
    <property type="entry name" value="ZnF_C2H2"/>
    <property type="match status" value="5"/>
</dbReference>
<dbReference type="InterPro" id="IPR013087">
    <property type="entry name" value="Znf_C2H2_type"/>
</dbReference>
<accession>A0A2A6CTX5</accession>
<feature type="compositionally biased region" description="Low complexity" evidence="1">
    <location>
        <begin position="389"/>
        <end position="398"/>
    </location>
</feature>
<evidence type="ECO:0000256" key="1">
    <source>
        <dbReference type="SAM" id="MobiDB-lite"/>
    </source>
</evidence>
<protein>
    <submittedName>
        <fullName evidence="2">C2H2-type domain-containing protein</fullName>
    </submittedName>
</protein>
<feature type="compositionally biased region" description="Polar residues" evidence="1">
    <location>
        <begin position="238"/>
        <end position="262"/>
    </location>
</feature>
<evidence type="ECO:0000313" key="3">
    <source>
        <dbReference type="Proteomes" id="UP000005239"/>
    </source>
</evidence>